<dbReference type="InterPro" id="IPR035912">
    <property type="entry name" value="EHR_sf"/>
</dbReference>
<evidence type="ECO:0000313" key="2">
    <source>
        <dbReference type="EMBL" id="CAH1732685.1"/>
    </source>
</evidence>
<dbReference type="AlphaFoldDB" id="A0A9P0JBH9"/>
<accession>A0A9P0JBH9</accession>
<organism evidence="2 3">
    <name type="scientific">Aphis gossypii</name>
    <name type="common">Cotton aphid</name>
    <dbReference type="NCBI Taxonomy" id="80765"/>
    <lineage>
        <taxon>Eukaryota</taxon>
        <taxon>Metazoa</taxon>
        <taxon>Ecdysozoa</taxon>
        <taxon>Arthropoda</taxon>
        <taxon>Hexapoda</taxon>
        <taxon>Insecta</taxon>
        <taxon>Pterygota</taxon>
        <taxon>Neoptera</taxon>
        <taxon>Paraneoptera</taxon>
        <taxon>Hemiptera</taxon>
        <taxon>Sternorrhyncha</taxon>
        <taxon>Aphidomorpha</taxon>
        <taxon>Aphidoidea</taxon>
        <taxon>Aphididae</taxon>
        <taxon>Aphidini</taxon>
        <taxon>Aphis</taxon>
        <taxon>Aphis</taxon>
    </lineage>
</organism>
<sequence>MNGICGFYEACLMNLNPTVTTFTYEIIQLFDFLDNLTHISCLVYQPDTMMYVQLDKQMIKVELFIQLGCQTNQRP</sequence>
<evidence type="ECO:0000313" key="3">
    <source>
        <dbReference type="Proteomes" id="UP001154329"/>
    </source>
</evidence>
<gene>
    <name evidence="2" type="ORF">APHIGO_LOCUS9139</name>
</gene>
<evidence type="ECO:0000256" key="1">
    <source>
        <dbReference type="ARBA" id="ARBA00007491"/>
    </source>
</evidence>
<keyword evidence="3" id="KW-1185">Reference proteome</keyword>
<proteinExistence type="inferred from homology"/>
<reference evidence="2" key="1">
    <citation type="submission" date="2022-02" db="EMBL/GenBank/DDBJ databases">
        <authorList>
            <person name="King R."/>
        </authorList>
    </citation>
    <scope>NUCLEOTIDE SEQUENCE</scope>
</reference>
<dbReference type="PANTHER" id="PTHR12373">
    <property type="entry name" value="ENHANCER OF RUDIMENTARY ERH"/>
    <property type="match status" value="1"/>
</dbReference>
<comment type="similarity">
    <text evidence="1">Belongs to the E(R) family.</text>
</comment>
<dbReference type="Proteomes" id="UP001154329">
    <property type="component" value="Chromosome 3"/>
</dbReference>
<reference evidence="2" key="2">
    <citation type="submission" date="2022-10" db="EMBL/GenBank/DDBJ databases">
        <authorList>
            <consortium name="ENA_rothamsted_submissions"/>
            <consortium name="culmorum"/>
            <person name="King R."/>
        </authorList>
    </citation>
    <scope>NUCLEOTIDE SEQUENCE</scope>
</reference>
<dbReference type="Gene3D" id="3.30.2260.10">
    <property type="entry name" value="Enhancer of rudimentary"/>
    <property type="match status" value="1"/>
</dbReference>
<dbReference type="Pfam" id="PF01133">
    <property type="entry name" value="ER"/>
    <property type="match status" value="1"/>
</dbReference>
<dbReference type="InterPro" id="IPR000781">
    <property type="entry name" value="ERH"/>
</dbReference>
<dbReference type="SUPFAM" id="SSF143875">
    <property type="entry name" value="ERH-like"/>
    <property type="match status" value="1"/>
</dbReference>
<dbReference type="PANTHER" id="PTHR12373:SF0">
    <property type="entry name" value="ENHANCER OF RUDIMENTARY HOMOLOG"/>
    <property type="match status" value="1"/>
</dbReference>
<protein>
    <submittedName>
        <fullName evidence="2">Uncharacterized protein</fullName>
    </submittedName>
</protein>
<name>A0A9P0JBH9_APHGO</name>
<dbReference type="EMBL" id="OU899036">
    <property type="protein sequence ID" value="CAH1732685.1"/>
    <property type="molecule type" value="Genomic_DNA"/>
</dbReference>